<reference evidence="2" key="1">
    <citation type="submission" date="2022-11" db="UniProtKB">
        <authorList>
            <consortium name="EnsemblMetazoa"/>
        </authorList>
    </citation>
    <scope>IDENTIFICATION</scope>
</reference>
<dbReference type="PANTHER" id="PTHR33387">
    <property type="entry name" value="RMLC-LIKE JELLY ROLL FOLD PROTEIN"/>
    <property type="match status" value="1"/>
</dbReference>
<dbReference type="InterPro" id="IPR014710">
    <property type="entry name" value="RmlC-like_jellyroll"/>
</dbReference>
<dbReference type="SUPFAM" id="SSF51182">
    <property type="entry name" value="RmlC-like cupins"/>
    <property type="match status" value="1"/>
</dbReference>
<accession>A0A914A2Y4</accession>
<evidence type="ECO:0000313" key="3">
    <source>
        <dbReference type="Proteomes" id="UP000887568"/>
    </source>
</evidence>
<evidence type="ECO:0000259" key="1">
    <source>
        <dbReference type="Pfam" id="PF06172"/>
    </source>
</evidence>
<dbReference type="AlphaFoldDB" id="A0A914A2Y4"/>
<organism evidence="2 3">
    <name type="scientific">Patiria miniata</name>
    <name type="common">Bat star</name>
    <name type="synonym">Asterina miniata</name>
    <dbReference type="NCBI Taxonomy" id="46514"/>
    <lineage>
        <taxon>Eukaryota</taxon>
        <taxon>Metazoa</taxon>
        <taxon>Echinodermata</taxon>
        <taxon>Eleutherozoa</taxon>
        <taxon>Asterozoa</taxon>
        <taxon>Asteroidea</taxon>
        <taxon>Valvatacea</taxon>
        <taxon>Valvatida</taxon>
        <taxon>Asterinidae</taxon>
        <taxon>Patiria</taxon>
    </lineage>
</organism>
<protein>
    <recommendedName>
        <fullName evidence="1">DUF985 domain-containing protein</fullName>
    </recommendedName>
</protein>
<dbReference type="EnsemblMetazoa" id="XM_038201813.1">
    <property type="protein sequence ID" value="XP_038057741.1"/>
    <property type="gene ID" value="LOC119729232"/>
</dbReference>
<dbReference type="Pfam" id="PF06172">
    <property type="entry name" value="Cupin_5"/>
    <property type="match status" value="1"/>
</dbReference>
<dbReference type="RefSeq" id="XP_038057741.1">
    <property type="nucleotide sequence ID" value="XM_038201813.1"/>
</dbReference>
<dbReference type="Proteomes" id="UP000887568">
    <property type="component" value="Unplaced"/>
</dbReference>
<dbReference type="Gene3D" id="2.60.120.10">
    <property type="entry name" value="Jelly Rolls"/>
    <property type="match status" value="1"/>
</dbReference>
<evidence type="ECO:0000313" key="2">
    <source>
        <dbReference type="EnsemblMetazoa" id="XP_038057741.1"/>
    </source>
</evidence>
<dbReference type="CDD" id="cd06121">
    <property type="entry name" value="cupin_YML079wp"/>
    <property type="match status" value="1"/>
</dbReference>
<proteinExistence type="predicted"/>
<dbReference type="OrthoDB" id="6614653at2759"/>
<dbReference type="InterPro" id="IPR039935">
    <property type="entry name" value="YML079W-like"/>
</dbReference>
<keyword evidence="3" id="KW-1185">Reference proteome</keyword>
<dbReference type="GeneID" id="119729232"/>
<dbReference type="InterPro" id="IPR011051">
    <property type="entry name" value="RmlC_Cupin_sf"/>
</dbReference>
<name>A0A914A2Y4_PATMI</name>
<feature type="domain" description="DUF985" evidence="1">
    <location>
        <begin position="58"/>
        <end position="189"/>
    </location>
</feature>
<dbReference type="OMA" id="HWHRIDA"/>
<dbReference type="InterPro" id="IPR009327">
    <property type="entry name" value="Cupin_DUF985"/>
</dbReference>
<sequence length="200" mass="22861">MIRSVSKSTRFQTRNFNTVQFRCETQRFCHTFPTPRNKMASEGGEGLLSITTSNATAQDIINKLQLLPHPEGGFYRETYRSESKNSDGESHGTAIYYIMSKSDGLVWHRIRGKNELWHFYAGDPAEVLTAAPDGVLQKKTIFGPDIFQDQEPQFLIRADYWQMARCLGEWTLFGCTVSPGFEFADFEMAPKGWQPTEQNK</sequence>
<dbReference type="PANTHER" id="PTHR33387:SF3">
    <property type="entry name" value="DUF985 DOMAIN-CONTAINING PROTEIN"/>
    <property type="match status" value="1"/>
</dbReference>